<dbReference type="SMART" id="SM00786">
    <property type="entry name" value="SHR3_chaperone"/>
    <property type="match status" value="1"/>
</dbReference>
<dbReference type="HOGENOM" id="CLU_080510_1_1_1"/>
<sequence>MVSYKELCAIGTTLIVASSTFIMGVFYANQAYDAHVLFNPQVAQSNFDNSLHHYQTLAETPMPVIGGLAFVAFVGLVGCLIRIYKPNSELQTFEYASLVMYVIGICLFITNIKTGIESAVSGEWGEVTPNQGVAVIGSSNIILIVVFIGVLLLQAGLTYSNWEFEQRMTKFLAEEEKEQAASNSKKAQSEEPKKQK</sequence>
<dbReference type="GO" id="GO:0051082">
    <property type="term" value="F:unfolded protein binding"/>
    <property type="evidence" value="ECO:0007669"/>
    <property type="project" value="EnsemblFungi"/>
</dbReference>
<keyword evidence="1" id="KW-0812">Transmembrane</keyword>
<dbReference type="STRING" id="1245769.A0A0C7NE69"/>
<evidence type="ECO:0000313" key="3">
    <source>
        <dbReference type="Proteomes" id="UP000054304"/>
    </source>
</evidence>
<dbReference type="OrthoDB" id="5229808at2759"/>
<evidence type="ECO:0000313" key="2">
    <source>
        <dbReference type="EMBL" id="CEP64652.1"/>
    </source>
</evidence>
<reference evidence="2 3" key="1">
    <citation type="submission" date="2014-12" db="EMBL/GenBank/DDBJ databases">
        <authorList>
            <person name="Neuveglise Cecile"/>
        </authorList>
    </citation>
    <scope>NUCLEOTIDE SEQUENCE [LARGE SCALE GENOMIC DNA]</scope>
    <source>
        <strain evidence="2 3">CBS 12615</strain>
    </source>
</reference>
<gene>
    <name evidence="2" type="ORF">LALA0_S12e03796g</name>
</gene>
<dbReference type="GeneID" id="34688212"/>
<protein>
    <submittedName>
        <fullName evidence="2">LALA0S12e03796g1_1</fullName>
    </submittedName>
</protein>
<evidence type="ECO:0000256" key="1">
    <source>
        <dbReference type="SAM" id="Phobius"/>
    </source>
</evidence>
<keyword evidence="1" id="KW-1133">Transmembrane helix</keyword>
<dbReference type="GO" id="GO:0090114">
    <property type="term" value="P:COPII-coated vesicle budding"/>
    <property type="evidence" value="ECO:0007669"/>
    <property type="project" value="EnsemblFungi"/>
</dbReference>
<dbReference type="PIRSF" id="PIRSF029187">
    <property type="entry name" value="Shr3_AAP_chap"/>
    <property type="match status" value="1"/>
</dbReference>
<dbReference type="RefSeq" id="XP_022630857.1">
    <property type="nucleotide sequence ID" value="XM_022775072.1"/>
</dbReference>
<accession>A0A0C7NE69</accession>
<feature type="transmembrane region" description="Helical" evidence="1">
    <location>
        <begin position="64"/>
        <end position="83"/>
    </location>
</feature>
<feature type="transmembrane region" description="Helical" evidence="1">
    <location>
        <begin position="132"/>
        <end position="153"/>
    </location>
</feature>
<dbReference type="PANTHER" id="PTHR28228">
    <property type="entry name" value="SECRETORY COMPONENT PROTEIN SHR3"/>
    <property type="match status" value="1"/>
</dbReference>
<keyword evidence="3" id="KW-1185">Reference proteome</keyword>
<feature type="transmembrane region" description="Helical" evidence="1">
    <location>
        <begin position="95"/>
        <end position="112"/>
    </location>
</feature>
<keyword evidence="1" id="KW-0472">Membrane</keyword>
<dbReference type="Proteomes" id="UP000054304">
    <property type="component" value="Unassembled WGS sequence"/>
</dbReference>
<dbReference type="InterPro" id="IPR013248">
    <property type="entry name" value="Psh3/Shr3"/>
</dbReference>
<dbReference type="AlphaFoldDB" id="A0A0C7NE69"/>
<dbReference type="GO" id="GO:0006457">
    <property type="term" value="P:protein folding"/>
    <property type="evidence" value="ECO:0007669"/>
    <property type="project" value="EnsemblFungi"/>
</dbReference>
<dbReference type="Pfam" id="PF08229">
    <property type="entry name" value="SHR3_chaperone"/>
    <property type="match status" value="1"/>
</dbReference>
<name>A0A0C7NE69_9SACH</name>
<feature type="transmembrane region" description="Helical" evidence="1">
    <location>
        <begin position="7"/>
        <end position="28"/>
    </location>
</feature>
<proteinExistence type="predicted"/>
<organism evidence="2 3">
    <name type="scientific">Lachancea lanzarotensis</name>
    <dbReference type="NCBI Taxonomy" id="1245769"/>
    <lineage>
        <taxon>Eukaryota</taxon>
        <taxon>Fungi</taxon>
        <taxon>Dikarya</taxon>
        <taxon>Ascomycota</taxon>
        <taxon>Saccharomycotina</taxon>
        <taxon>Saccharomycetes</taxon>
        <taxon>Saccharomycetales</taxon>
        <taxon>Saccharomycetaceae</taxon>
        <taxon>Lachancea</taxon>
    </lineage>
</organism>
<dbReference type="EMBL" id="LN736371">
    <property type="protein sequence ID" value="CEP64652.1"/>
    <property type="molecule type" value="Genomic_DNA"/>
</dbReference>
<dbReference type="GO" id="GO:0005789">
    <property type="term" value="C:endoplasmic reticulum membrane"/>
    <property type="evidence" value="ECO:0007669"/>
    <property type="project" value="EnsemblFungi"/>
</dbReference>
<dbReference type="PANTHER" id="PTHR28228:SF1">
    <property type="entry name" value="SECRETORY COMPONENT PROTEIN SHR3"/>
    <property type="match status" value="1"/>
</dbReference>